<feature type="transmembrane region" description="Helical" evidence="1">
    <location>
        <begin position="119"/>
        <end position="142"/>
    </location>
</feature>
<reference evidence="2 3" key="1">
    <citation type="submission" date="2020-08" db="EMBL/GenBank/DDBJ databases">
        <title>Genomic Encyclopedia of Type Strains, Phase IV (KMG-IV): sequencing the most valuable type-strain genomes for metagenomic binning, comparative biology and taxonomic classification.</title>
        <authorList>
            <person name="Goeker M."/>
        </authorList>
    </citation>
    <scope>NUCLEOTIDE SEQUENCE [LARGE SCALE GENOMIC DNA]</scope>
    <source>
        <strain evidence="2 3">DSM 102255</strain>
    </source>
</reference>
<dbReference type="AlphaFoldDB" id="A0A841IWP0"/>
<protein>
    <submittedName>
        <fullName evidence="2">Uncharacterized protein</fullName>
    </submittedName>
</protein>
<keyword evidence="1" id="KW-1133">Transmembrane helix</keyword>
<dbReference type="Proteomes" id="UP000552700">
    <property type="component" value="Unassembled WGS sequence"/>
</dbReference>
<keyword evidence="3" id="KW-1185">Reference proteome</keyword>
<keyword evidence="1" id="KW-0472">Membrane</keyword>
<gene>
    <name evidence="2" type="ORF">FHS92_000397</name>
</gene>
<dbReference type="RefSeq" id="WP_184077032.1">
    <property type="nucleotide sequence ID" value="NZ_JACIJP010000001.1"/>
</dbReference>
<evidence type="ECO:0000313" key="3">
    <source>
        <dbReference type="Proteomes" id="UP000552700"/>
    </source>
</evidence>
<evidence type="ECO:0000256" key="1">
    <source>
        <dbReference type="SAM" id="Phobius"/>
    </source>
</evidence>
<sequence>MAYRTMLPPPYNPFAHRHNPADGHAMDRLRSHVSGSDNALVVRPMDMLAVSEFGRAEIYPREVHRTADADAFDLSMRRTHFRLGALEFSFESARRFSRGRTLQPYVERQTTRPSLLDRMFGLVGLVATLVCVAVGSITLWSMKSNADVKAKPENWSIVENASQVRQRPVAAPGVAPIGVAAAPAEKPKLAFAPVPLAMPSEKRSVEDAPSQALSPSASLEMVDTPLDGRPLDQIPAVRDAIKRALATGDMQQWDYGTLTGFVVVGPAQVGAGNCRRGSILARNGGFVGRTQAFERCG</sequence>
<evidence type="ECO:0000313" key="2">
    <source>
        <dbReference type="EMBL" id="MBB6122690.1"/>
    </source>
</evidence>
<proteinExistence type="predicted"/>
<dbReference type="EMBL" id="JACIJP010000001">
    <property type="protein sequence ID" value="MBB6122690.1"/>
    <property type="molecule type" value="Genomic_DNA"/>
</dbReference>
<comment type="caution">
    <text evidence="2">The sequence shown here is derived from an EMBL/GenBank/DDBJ whole genome shotgun (WGS) entry which is preliminary data.</text>
</comment>
<name>A0A841IWP0_9SPHN</name>
<organism evidence="2 3">
    <name type="scientific">Sphingobium subterraneum</name>
    <dbReference type="NCBI Taxonomy" id="627688"/>
    <lineage>
        <taxon>Bacteria</taxon>
        <taxon>Pseudomonadati</taxon>
        <taxon>Pseudomonadota</taxon>
        <taxon>Alphaproteobacteria</taxon>
        <taxon>Sphingomonadales</taxon>
        <taxon>Sphingomonadaceae</taxon>
        <taxon>Sphingobium</taxon>
    </lineage>
</organism>
<keyword evidence="1" id="KW-0812">Transmembrane</keyword>
<accession>A0A841IWP0</accession>